<dbReference type="OrthoDB" id="9758509at2"/>
<dbReference type="Pfam" id="PF02738">
    <property type="entry name" value="MoCoBD_1"/>
    <property type="match status" value="1"/>
</dbReference>
<dbReference type="SMART" id="SM01008">
    <property type="entry name" value="Ald_Xan_dh_C"/>
    <property type="match status" value="1"/>
</dbReference>
<comment type="caution">
    <text evidence="4">The sequence shown here is derived from an EMBL/GenBank/DDBJ whole genome shotgun (WGS) entry which is preliminary data.</text>
</comment>
<dbReference type="InterPro" id="IPR037165">
    <property type="entry name" value="AldOxase/xan_DH_Mopterin-bd_sf"/>
</dbReference>
<protein>
    <submittedName>
        <fullName evidence="4">Xanthine dehydrogenase family protein molybdopterin-binding subunit</fullName>
    </submittedName>
</protein>
<reference evidence="4 5" key="1">
    <citation type="journal article" date="2018" name="Int. J. Syst. Evol. Microbiol.">
        <title>Micromonospora globbae sp. nov., an endophytic actinomycete isolated from roots of Globba winitii C. H. Wright.</title>
        <authorList>
            <person name="Kuncharoen N."/>
            <person name="Pittayakhajonwut P."/>
            <person name="Tanasupawat S."/>
        </authorList>
    </citation>
    <scope>NUCLEOTIDE SEQUENCE [LARGE SCALE GENOMIC DNA]</scope>
    <source>
        <strain evidence="4 5">WPS1-2</strain>
    </source>
</reference>
<dbReference type="SUPFAM" id="SSF54665">
    <property type="entry name" value="CO dehydrogenase molybdoprotein N-domain-like"/>
    <property type="match status" value="1"/>
</dbReference>
<dbReference type="AlphaFoldDB" id="A0A420EVT2"/>
<dbReference type="Pfam" id="PF01315">
    <property type="entry name" value="Ald_Xan_dh_C"/>
    <property type="match status" value="1"/>
</dbReference>
<sequence length="779" mass="81414">MSLIGRPVRRTEDRALLTTGGRYVDDVPLPGCLELVFVRSPLAHGRLRRVDTDAARRAPGVVAVLTAADVDLPPLPPEAGVLNQKMTTPVLADGVVRFVGEPVAAVLATSRAEAVDAAALVDLDIEPLPPLVDVHRALTDELVLHPEAGTNLVLKLAFRRPAGRADVHEGAEVVVRQRMVNPRVAPCPLEARAGQAEWGPDGLCYRAGSQAVHLWRGQLAAALGEPEERVRVVNGDVGGAFGSKAFASREDVCVAWAARRLGRPVRWAETRSENMVAAGHGRAQHQSAELGGTRDGRIVSYALDVVQDAGAYPRIGAILPFWTRTVLTGPYAIGRARFSSSSVTTTTTPVVSYRGAGQPEAVAALERMVDLFAAEIGMDPAEVRRRNLLPPESFPVTTVTRARYDTGDYPAALERALAEADYPALRAEQAARRERGDVHQLGIGLSTFVEITGADTRSEYASVRIGADGRATVHSGTCPHGQGHVTAWAMIAADVLGLPLDHVDVRHSDTGTVPAGGGTGGSRSLQTGGMAVREAALALVDRGREAAAARFGVPVEEVAFAEGRFRAAGGRDAGWAELAVDAGGRHTTAGSPGDTADHAEAGGADQGLFAEATFQPSAATCPYGAHVAVVEVDTETGQVTLLRVVAVDDAGVLLNPMLAEGQVHGGLAQGAGQALVEEVRFAADGTPLHGDLHRYAMVGAAELPSFETVALETPTPVNPLGAKGLGESGAVGLPPAVQNAVVDAVRHLGVRHVDMPLTAERVWSAIRAATTSQAGDSGR</sequence>
<evidence type="ECO:0000313" key="4">
    <source>
        <dbReference type="EMBL" id="RKF24866.1"/>
    </source>
</evidence>
<dbReference type="InterPro" id="IPR008274">
    <property type="entry name" value="AldOxase/xan_DH_MoCoBD1"/>
</dbReference>
<keyword evidence="1" id="KW-0500">Molybdenum</keyword>
<dbReference type="InterPro" id="IPR036856">
    <property type="entry name" value="Ald_Oxase/Xan_DH_a/b_sf"/>
</dbReference>
<dbReference type="Proteomes" id="UP000285744">
    <property type="component" value="Unassembled WGS sequence"/>
</dbReference>
<dbReference type="PANTHER" id="PTHR11908:SF132">
    <property type="entry name" value="ALDEHYDE OXIDASE 1-RELATED"/>
    <property type="match status" value="1"/>
</dbReference>
<organism evidence="4 5">
    <name type="scientific">Micromonospora globbae</name>
    <dbReference type="NCBI Taxonomy" id="1894969"/>
    <lineage>
        <taxon>Bacteria</taxon>
        <taxon>Bacillati</taxon>
        <taxon>Actinomycetota</taxon>
        <taxon>Actinomycetes</taxon>
        <taxon>Micromonosporales</taxon>
        <taxon>Micromonosporaceae</taxon>
        <taxon>Micromonospora</taxon>
    </lineage>
</organism>
<evidence type="ECO:0000256" key="2">
    <source>
        <dbReference type="ARBA" id="ARBA00023002"/>
    </source>
</evidence>
<gene>
    <name evidence="4" type="ORF">D7I43_23745</name>
</gene>
<evidence type="ECO:0000256" key="1">
    <source>
        <dbReference type="ARBA" id="ARBA00022505"/>
    </source>
</evidence>
<name>A0A420EVT2_9ACTN</name>
<keyword evidence="2" id="KW-0560">Oxidoreductase</keyword>
<dbReference type="RefSeq" id="WP_120330769.1">
    <property type="nucleotide sequence ID" value="NZ_RAQQ01000019.1"/>
</dbReference>
<dbReference type="GO" id="GO:0016491">
    <property type="term" value="F:oxidoreductase activity"/>
    <property type="evidence" value="ECO:0007669"/>
    <property type="project" value="UniProtKB-KW"/>
</dbReference>
<dbReference type="SUPFAM" id="SSF56003">
    <property type="entry name" value="Molybdenum cofactor-binding domain"/>
    <property type="match status" value="1"/>
</dbReference>
<proteinExistence type="predicted"/>
<feature type="domain" description="Aldehyde oxidase/xanthine dehydrogenase a/b hammerhead" evidence="3">
    <location>
        <begin position="19"/>
        <end position="129"/>
    </location>
</feature>
<dbReference type="Gene3D" id="3.30.365.10">
    <property type="entry name" value="Aldehyde oxidase/xanthine dehydrogenase, molybdopterin binding domain"/>
    <property type="match status" value="4"/>
</dbReference>
<accession>A0A420EVT2</accession>
<dbReference type="GO" id="GO:0005506">
    <property type="term" value="F:iron ion binding"/>
    <property type="evidence" value="ECO:0007669"/>
    <property type="project" value="InterPro"/>
</dbReference>
<evidence type="ECO:0000259" key="3">
    <source>
        <dbReference type="SMART" id="SM01008"/>
    </source>
</evidence>
<dbReference type="EMBL" id="RAQQ01000019">
    <property type="protein sequence ID" value="RKF24866.1"/>
    <property type="molecule type" value="Genomic_DNA"/>
</dbReference>
<dbReference type="InterPro" id="IPR016208">
    <property type="entry name" value="Ald_Oxase/xanthine_DH-like"/>
</dbReference>
<dbReference type="Pfam" id="PF20256">
    <property type="entry name" value="MoCoBD_2"/>
    <property type="match status" value="1"/>
</dbReference>
<dbReference type="InterPro" id="IPR046867">
    <property type="entry name" value="AldOxase/xan_DH_MoCoBD2"/>
</dbReference>
<dbReference type="Gene3D" id="3.90.1170.50">
    <property type="entry name" value="Aldehyde oxidase/xanthine dehydrogenase, a/b hammerhead"/>
    <property type="match status" value="1"/>
</dbReference>
<evidence type="ECO:0000313" key="5">
    <source>
        <dbReference type="Proteomes" id="UP000285744"/>
    </source>
</evidence>
<dbReference type="InterPro" id="IPR000674">
    <property type="entry name" value="Ald_Oxase/Xan_DH_a/b"/>
</dbReference>
<dbReference type="PANTHER" id="PTHR11908">
    <property type="entry name" value="XANTHINE DEHYDROGENASE"/>
    <property type="match status" value="1"/>
</dbReference>